<feature type="signal peptide" evidence="1">
    <location>
        <begin position="1"/>
        <end position="27"/>
    </location>
</feature>
<evidence type="ECO:0008006" key="4">
    <source>
        <dbReference type="Google" id="ProtNLM"/>
    </source>
</evidence>
<keyword evidence="3" id="KW-1185">Reference proteome</keyword>
<dbReference type="EMBL" id="JAGTJR010000019">
    <property type="protein sequence ID" value="KAH7045151.1"/>
    <property type="molecule type" value="Genomic_DNA"/>
</dbReference>
<comment type="caution">
    <text evidence="2">The sequence shown here is derived from an EMBL/GenBank/DDBJ whole genome shotgun (WGS) entry which is preliminary data.</text>
</comment>
<name>A0ABQ8G510_9PEZI</name>
<feature type="chain" id="PRO_5046502365" description="Secreted protein" evidence="1">
    <location>
        <begin position="28"/>
        <end position="163"/>
    </location>
</feature>
<gene>
    <name evidence="2" type="ORF">B0J12DRAFT_151585</name>
</gene>
<dbReference type="Proteomes" id="UP000774617">
    <property type="component" value="Unassembled WGS sequence"/>
</dbReference>
<proteinExistence type="predicted"/>
<sequence>MMMMMLRATPLTIKCVLRVARTGLALAGGWAAGLASRRPARGACFIRLETLISQSCARCSTVAQSSGASAKEVFFFLFCEQQGAAACGRARQRSNRCRLARLRAVMDRGVPRGQPTGQAGWWANARRQWFGCLVIIDDFHAVGETEAGFGAALISHGAPVSSR</sequence>
<accession>A0ABQ8G510</accession>
<organism evidence="2 3">
    <name type="scientific">Macrophomina phaseolina</name>
    <dbReference type="NCBI Taxonomy" id="35725"/>
    <lineage>
        <taxon>Eukaryota</taxon>
        <taxon>Fungi</taxon>
        <taxon>Dikarya</taxon>
        <taxon>Ascomycota</taxon>
        <taxon>Pezizomycotina</taxon>
        <taxon>Dothideomycetes</taxon>
        <taxon>Dothideomycetes incertae sedis</taxon>
        <taxon>Botryosphaeriales</taxon>
        <taxon>Botryosphaeriaceae</taxon>
        <taxon>Macrophomina</taxon>
    </lineage>
</organism>
<keyword evidence="1" id="KW-0732">Signal</keyword>
<reference evidence="2 3" key="1">
    <citation type="journal article" date="2021" name="Nat. Commun.">
        <title>Genetic determinants of endophytism in the Arabidopsis root mycobiome.</title>
        <authorList>
            <person name="Mesny F."/>
            <person name="Miyauchi S."/>
            <person name="Thiergart T."/>
            <person name="Pickel B."/>
            <person name="Atanasova L."/>
            <person name="Karlsson M."/>
            <person name="Huettel B."/>
            <person name="Barry K.W."/>
            <person name="Haridas S."/>
            <person name="Chen C."/>
            <person name="Bauer D."/>
            <person name="Andreopoulos W."/>
            <person name="Pangilinan J."/>
            <person name="LaButti K."/>
            <person name="Riley R."/>
            <person name="Lipzen A."/>
            <person name="Clum A."/>
            <person name="Drula E."/>
            <person name="Henrissat B."/>
            <person name="Kohler A."/>
            <person name="Grigoriev I.V."/>
            <person name="Martin F.M."/>
            <person name="Hacquard S."/>
        </authorList>
    </citation>
    <scope>NUCLEOTIDE SEQUENCE [LARGE SCALE GENOMIC DNA]</scope>
    <source>
        <strain evidence="2 3">MPI-SDFR-AT-0080</strain>
    </source>
</reference>
<evidence type="ECO:0000313" key="2">
    <source>
        <dbReference type="EMBL" id="KAH7045151.1"/>
    </source>
</evidence>
<evidence type="ECO:0000256" key="1">
    <source>
        <dbReference type="SAM" id="SignalP"/>
    </source>
</evidence>
<protein>
    <recommendedName>
        <fullName evidence="4">Secreted protein</fullName>
    </recommendedName>
</protein>
<evidence type="ECO:0000313" key="3">
    <source>
        <dbReference type="Proteomes" id="UP000774617"/>
    </source>
</evidence>